<proteinExistence type="predicted"/>
<evidence type="ECO:0000313" key="1">
    <source>
        <dbReference type="EMBL" id="MRS65820.1"/>
    </source>
</evidence>
<dbReference type="EMBL" id="WJXZ01000020">
    <property type="protein sequence ID" value="MRS65820.1"/>
    <property type="molecule type" value="Genomic_DNA"/>
</dbReference>
<evidence type="ECO:0000313" key="2">
    <source>
        <dbReference type="Proteomes" id="UP000441754"/>
    </source>
</evidence>
<comment type="caution">
    <text evidence="1">The sequence shown here is derived from an EMBL/GenBank/DDBJ whole genome shotgun (WGS) entry which is preliminary data.</text>
</comment>
<protein>
    <submittedName>
        <fullName evidence="1">Uncharacterized protein</fullName>
    </submittedName>
</protein>
<name>A0A7K0EVH8_9BACT</name>
<sequence>MASKAAKRFALCLRSGRCANLFSLRANSFQEVRNSDRALIRQLTLFIGSSLATVRQIHYSLVSL</sequence>
<dbReference type="AlphaFoldDB" id="A0A7K0EVH8"/>
<dbReference type="RefSeq" id="WP_154179194.1">
    <property type="nucleotide sequence ID" value="NZ_WJXZ01000020.1"/>
</dbReference>
<gene>
    <name evidence="1" type="ORF">GJJ30_31340</name>
</gene>
<reference evidence="1 2" key="1">
    <citation type="journal article" date="2018" name="Antonie Van Leeuwenhoek">
        <title>Larkinella terrae sp. nov., isolated from soil on Jeju Island, South Korea.</title>
        <authorList>
            <person name="Ten L.N."/>
            <person name="Jeon J."/>
            <person name="Park S.J."/>
            <person name="Park S."/>
            <person name="Lee S.Y."/>
            <person name="Kim M.K."/>
            <person name="Jung H.Y."/>
        </authorList>
    </citation>
    <scope>NUCLEOTIDE SEQUENCE [LARGE SCALE GENOMIC DNA]</scope>
    <source>
        <strain evidence="1 2">KCTC 52001</strain>
    </source>
</reference>
<keyword evidence="2" id="KW-1185">Reference proteome</keyword>
<accession>A0A7K0EVH8</accession>
<dbReference type="Proteomes" id="UP000441754">
    <property type="component" value="Unassembled WGS sequence"/>
</dbReference>
<organism evidence="1 2">
    <name type="scientific">Larkinella terrae</name>
    <dbReference type="NCBI Taxonomy" id="2025311"/>
    <lineage>
        <taxon>Bacteria</taxon>
        <taxon>Pseudomonadati</taxon>
        <taxon>Bacteroidota</taxon>
        <taxon>Cytophagia</taxon>
        <taxon>Cytophagales</taxon>
        <taxon>Spirosomataceae</taxon>
        <taxon>Larkinella</taxon>
    </lineage>
</organism>